<keyword evidence="1 4" id="KW-0808">Transferase</keyword>
<proteinExistence type="predicted"/>
<evidence type="ECO:0000256" key="1">
    <source>
        <dbReference type="ARBA" id="ARBA00022679"/>
    </source>
</evidence>
<protein>
    <submittedName>
        <fullName evidence="4">Ribokinase</fullName>
        <ecNumber evidence="4">2.7.1.15</ecNumber>
    </submittedName>
</protein>
<dbReference type="PANTHER" id="PTHR10584:SF166">
    <property type="entry name" value="RIBOKINASE"/>
    <property type="match status" value="1"/>
</dbReference>
<accession>A0A6J4UXQ5</accession>
<feature type="domain" description="Carbohydrate kinase PfkB" evidence="3">
    <location>
        <begin position="8"/>
        <end position="302"/>
    </location>
</feature>
<dbReference type="EMBL" id="CADCWF010000175">
    <property type="protein sequence ID" value="CAA9562731.1"/>
    <property type="molecule type" value="Genomic_DNA"/>
</dbReference>
<dbReference type="PANTHER" id="PTHR10584">
    <property type="entry name" value="SUGAR KINASE"/>
    <property type="match status" value="1"/>
</dbReference>
<reference evidence="4" key="1">
    <citation type="submission" date="2020-02" db="EMBL/GenBank/DDBJ databases">
        <authorList>
            <person name="Meier V. D."/>
        </authorList>
    </citation>
    <scope>NUCLEOTIDE SEQUENCE</scope>
    <source>
        <strain evidence="4">AVDCRST_MAG59</strain>
    </source>
</reference>
<dbReference type="InterPro" id="IPR011611">
    <property type="entry name" value="PfkB_dom"/>
</dbReference>
<sequence>MTSPAVDVVSLGIHILDVLGRPVTRFPPRQDVDLIDEIRLTVAGTAAGTSVDLAKLGVDVLAMGAIGDDAAGNFIFDTMARHGIDTAGLRRKPGVQTSATMLPIRPNGERPALHVLGANAELTLADLDQEAIGRARHLHFGGTYLMPKLDGAPTAEILARARANSTTVTLDLIAIDRPDLLPVIEPALPHVDFFMPGLDEARMICGIQERGDVIRFFLEKGVGCTVFKMGEEGSSIARQNGAGGIEEIRLPAFKVSVVDSTGCGDAYCAGFIVGLLQGWDLERAGRLGTAAAGLVIQGLGSDAGIVDLEQTIAFMETAHPLPMAR</sequence>
<dbReference type="InterPro" id="IPR029056">
    <property type="entry name" value="Ribokinase-like"/>
</dbReference>
<dbReference type="AlphaFoldDB" id="A0A6J4UXQ5"/>
<dbReference type="GO" id="GO:0005829">
    <property type="term" value="C:cytosol"/>
    <property type="evidence" value="ECO:0007669"/>
    <property type="project" value="TreeGrafter"/>
</dbReference>
<dbReference type="EC" id="2.7.1.15" evidence="4"/>
<dbReference type="SUPFAM" id="SSF53613">
    <property type="entry name" value="Ribokinase-like"/>
    <property type="match status" value="1"/>
</dbReference>
<evidence type="ECO:0000256" key="2">
    <source>
        <dbReference type="ARBA" id="ARBA00022777"/>
    </source>
</evidence>
<evidence type="ECO:0000313" key="4">
    <source>
        <dbReference type="EMBL" id="CAA9562731.1"/>
    </source>
</evidence>
<gene>
    <name evidence="4" type="ORF">AVDCRST_MAG59-2731</name>
</gene>
<dbReference type="CDD" id="cd01166">
    <property type="entry name" value="KdgK"/>
    <property type="match status" value="1"/>
</dbReference>
<name>A0A6J4UXQ5_9BACT</name>
<organism evidence="4">
    <name type="scientific">uncultured Thermomicrobiales bacterium</name>
    <dbReference type="NCBI Taxonomy" id="1645740"/>
    <lineage>
        <taxon>Bacteria</taxon>
        <taxon>Pseudomonadati</taxon>
        <taxon>Thermomicrobiota</taxon>
        <taxon>Thermomicrobia</taxon>
        <taxon>Thermomicrobiales</taxon>
        <taxon>environmental samples</taxon>
    </lineage>
</organism>
<keyword evidence="2 4" id="KW-0418">Kinase</keyword>
<evidence type="ECO:0000259" key="3">
    <source>
        <dbReference type="Pfam" id="PF00294"/>
    </source>
</evidence>
<dbReference type="GO" id="GO:0004747">
    <property type="term" value="F:ribokinase activity"/>
    <property type="evidence" value="ECO:0007669"/>
    <property type="project" value="UniProtKB-EC"/>
</dbReference>
<dbReference type="Pfam" id="PF00294">
    <property type="entry name" value="PfkB"/>
    <property type="match status" value="1"/>
</dbReference>
<dbReference type="Gene3D" id="3.40.1190.20">
    <property type="match status" value="1"/>
</dbReference>